<dbReference type="EMBL" id="GGEC01037582">
    <property type="protein sequence ID" value="MBX18066.1"/>
    <property type="molecule type" value="Transcribed_RNA"/>
</dbReference>
<dbReference type="InterPro" id="IPR058922">
    <property type="entry name" value="WHD_DRP"/>
</dbReference>
<dbReference type="PRINTS" id="PR00364">
    <property type="entry name" value="DISEASERSIST"/>
</dbReference>
<keyword evidence="5" id="KW-0067">ATP-binding</keyword>
<dbReference type="GO" id="GO:0043531">
    <property type="term" value="F:ADP binding"/>
    <property type="evidence" value="ECO:0007669"/>
    <property type="project" value="InterPro"/>
</dbReference>
<keyword evidence="4" id="KW-0611">Plant defense</keyword>
<keyword evidence="1" id="KW-0433">Leucine-rich repeat</keyword>
<dbReference type="InterPro" id="IPR036388">
    <property type="entry name" value="WH-like_DNA-bd_sf"/>
</dbReference>
<dbReference type="InterPro" id="IPR002182">
    <property type="entry name" value="NB-ARC"/>
</dbReference>
<evidence type="ECO:0000256" key="4">
    <source>
        <dbReference type="ARBA" id="ARBA00022821"/>
    </source>
</evidence>
<dbReference type="Pfam" id="PF25019">
    <property type="entry name" value="LRR_R13L1-DRL21"/>
    <property type="match status" value="1"/>
</dbReference>
<dbReference type="Gene3D" id="3.80.10.10">
    <property type="entry name" value="Ribonuclease Inhibitor"/>
    <property type="match status" value="2"/>
</dbReference>
<dbReference type="Gene3D" id="1.20.5.4130">
    <property type="match status" value="1"/>
</dbReference>
<dbReference type="InterPro" id="IPR056789">
    <property type="entry name" value="LRR_R13L1-DRL21"/>
</dbReference>
<evidence type="ECO:0000259" key="8">
    <source>
        <dbReference type="Pfam" id="PF23559"/>
    </source>
</evidence>
<name>A0A2P2LJA7_RHIMU</name>
<feature type="domain" description="Disease resistance protein winged helix" evidence="8">
    <location>
        <begin position="437"/>
        <end position="505"/>
    </location>
</feature>
<feature type="domain" description="R13L1/DRL21-like LRR repeat region" evidence="9">
    <location>
        <begin position="692"/>
        <end position="813"/>
    </location>
</feature>
<evidence type="ECO:0000259" key="7">
    <source>
        <dbReference type="Pfam" id="PF18052"/>
    </source>
</evidence>
<keyword evidence="2" id="KW-0677">Repeat</keyword>
<dbReference type="InterPro" id="IPR038005">
    <property type="entry name" value="RX-like_CC"/>
</dbReference>
<proteinExistence type="predicted"/>
<dbReference type="FunFam" id="1.10.10.10:FF:000322">
    <property type="entry name" value="Probable disease resistance protein At1g63360"/>
    <property type="match status" value="1"/>
</dbReference>
<dbReference type="SUPFAM" id="SSF52540">
    <property type="entry name" value="P-loop containing nucleoside triphosphate hydrolases"/>
    <property type="match status" value="1"/>
</dbReference>
<evidence type="ECO:0000256" key="2">
    <source>
        <dbReference type="ARBA" id="ARBA00022737"/>
    </source>
</evidence>
<dbReference type="InterPro" id="IPR027417">
    <property type="entry name" value="P-loop_NTPase"/>
</dbReference>
<dbReference type="PANTHER" id="PTHR36766">
    <property type="entry name" value="PLANT BROAD-SPECTRUM MILDEW RESISTANCE PROTEIN RPW8"/>
    <property type="match status" value="1"/>
</dbReference>
<dbReference type="InterPro" id="IPR032675">
    <property type="entry name" value="LRR_dom_sf"/>
</dbReference>
<evidence type="ECO:0000256" key="5">
    <source>
        <dbReference type="ARBA" id="ARBA00022840"/>
    </source>
</evidence>
<evidence type="ECO:0000259" key="6">
    <source>
        <dbReference type="Pfam" id="PF00931"/>
    </source>
</evidence>
<dbReference type="GO" id="GO:0005524">
    <property type="term" value="F:ATP binding"/>
    <property type="evidence" value="ECO:0007669"/>
    <property type="project" value="UniProtKB-KW"/>
</dbReference>
<dbReference type="GO" id="GO:0051707">
    <property type="term" value="P:response to other organism"/>
    <property type="evidence" value="ECO:0007669"/>
    <property type="project" value="UniProtKB-ARBA"/>
</dbReference>
<accession>A0A2P2LJA7</accession>
<reference evidence="10" key="1">
    <citation type="submission" date="2018-02" db="EMBL/GenBank/DDBJ databases">
        <title>Rhizophora mucronata_Transcriptome.</title>
        <authorList>
            <person name="Meera S.P."/>
            <person name="Sreeshan A."/>
            <person name="Augustine A."/>
        </authorList>
    </citation>
    <scope>NUCLEOTIDE SEQUENCE</scope>
    <source>
        <tissue evidence="10">Leaf</tissue>
    </source>
</reference>
<organism evidence="10">
    <name type="scientific">Rhizophora mucronata</name>
    <name type="common">Asiatic mangrove</name>
    <dbReference type="NCBI Taxonomy" id="61149"/>
    <lineage>
        <taxon>Eukaryota</taxon>
        <taxon>Viridiplantae</taxon>
        <taxon>Streptophyta</taxon>
        <taxon>Embryophyta</taxon>
        <taxon>Tracheophyta</taxon>
        <taxon>Spermatophyta</taxon>
        <taxon>Magnoliopsida</taxon>
        <taxon>eudicotyledons</taxon>
        <taxon>Gunneridae</taxon>
        <taxon>Pentapetalae</taxon>
        <taxon>rosids</taxon>
        <taxon>fabids</taxon>
        <taxon>Malpighiales</taxon>
        <taxon>Rhizophoraceae</taxon>
        <taxon>Rhizophora</taxon>
    </lineage>
</organism>
<dbReference type="AlphaFoldDB" id="A0A2P2LJA7"/>
<dbReference type="Pfam" id="PF18052">
    <property type="entry name" value="Rx_N"/>
    <property type="match status" value="1"/>
</dbReference>
<dbReference type="Gene3D" id="3.40.50.300">
    <property type="entry name" value="P-loop containing nucleotide triphosphate hydrolases"/>
    <property type="match status" value="1"/>
</dbReference>
<dbReference type="InterPro" id="IPR041118">
    <property type="entry name" value="Rx_N"/>
</dbReference>
<evidence type="ECO:0000256" key="1">
    <source>
        <dbReference type="ARBA" id="ARBA00022614"/>
    </source>
</evidence>
<feature type="domain" description="NB-ARC" evidence="6">
    <location>
        <begin position="170"/>
        <end position="345"/>
    </location>
</feature>
<dbReference type="PANTHER" id="PTHR36766:SF40">
    <property type="entry name" value="DISEASE RESISTANCE PROTEIN RGA3"/>
    <property type="match status" value="1"/>
</dbReference>
<dbReference type="Pfam" id="PF00931">
    <property type="entry name" value="NB-ARC"/>
    <property type="match status" value="1"/>
</dbReference>
<dbReference type="CDD" id="cd14798">
    <property type="entry name" value="RX-CC_like"/>
    <property type="match status" value="1"/>
</dbReference>
<dbReference type="Gene3D" id="1.10.10.10">
    <property type="entry name" value="Winged helix-like DNA-binding domain superfamily/Winged helix DNA-binding domain"/>
    <property type="match status" value="1"/>
</dbReference>
<evidence type="ECO:0000256" key="3">
    <source>
        <dbReference type="ARBA" id="ARBA00022741"/>
    </source>
</evidence>
<feature type="domain" description="Disease resistance N-terminal" evidence="7">
    <location>
        <begin position="12"/>
        <end position="100"/>
    </location>
</feature>
<sequence length="920" mass="105566">MSDPISIFVSPVVEKVIDIIASFIQEKFLVVCDVHDAVEKLSSNLKAIRAALNDAEEKQLGDRRLRDWLVKLKDAAYDAEDVLDAFATETFAWKRKQNLSSKLWLPFRPSEFSFKYDVAHRIKEISERLDTIAKERMNFRHSTSDFDAASLQGHPLTDFVVDPTNVFGREKDKEEIVQLLLSENSNAEGNVSVIPIYGMGGIGKTTLAQLVFNDERIAQRFTICKMWVCVTVDFNMTRVLREIMESYEKAKLSPDITDRKMESRFQDFVSGKCFLIVLDDVWSDEYVKHLELLRQLLQRASNSKVLVTTRNLGVPRTVRTRPPHHLYSLSKEDDWLLFEKMAFNRDFLPDRLRSDLEAIGKQIVAKCQGLPLAVKAMGGLLRGNDDVEKWKRILASDIWQLEDQNSNTDTPKILPALKLSYNHLPLHLKQLFSFCSVFPKGYVINKKDMVKLWMAQDFIQSRGQVRAEDVGADYFDDLLVRSFFQPLKIADVEQFRMHDLIHDLAISISSPYCYLFSDSESCRCPDNCRHVSVLCQDVEQPCLEMADLSNKLRTLLMPTGYLKNFGLALDKLFHSLRYIRTLDLSSSTLLELPSSIEELKLLCYLDLSRTEIKELPNTVCNLYKLQTLKLLRCLWLFKLPDDLSKLENLEFLELDDVFWFKCTSLPPRLGNLTRLRDLHAFKVRRQRGYQIIELKHMGYLAGALHLSSLENAVNAAEANLKGKERLRKVVLEWTSRDANGQDEAKDEKVLKDLQPHHTLEEMHIFHYKGSNFPHWIRDGMLQNLSTISFNHCTKCKVLTLGLLPHLEQLSLKGLLELEKWQDGPYHSLLRLKISNCPKLVKLPSSFPILQVLQIEECPLLGGIPHLEIDDSGAPSPAQVSKKRSFSGPWFQRFLCRRGLNSKIKIEEGESSGAPNDMGEC</sequence>
<dbReference type="Pfam" id="PF23559">
    <property type="entry name" value="WHD_DRP"/>
    <property type="match status" value="1"/>
</dbReference>
<keyword evidence="3" id="KW-0547">Nucleotide-binding</keyword>
<evidence type="ECO:0000259" key="9">
    <source>
        <dbReference type="Pfam" id="PF25019"/>
    </source>
</evidence>
<protein>
    <submittedName>
        <fullName evidence="10">Leucine-rich repeat containing protein</fullName>
    </submittedName>
</protein>
<dbReference type="GO" id="GO:0006952">
    <property type="term" value="P:defense response"/>
    <property type="evidence" value="ECO:0007669"/>
    <property type="project" value="UniProtKB-KW"/>
</dbReference>
<dbReference type="SUPFAM" id="SSF52058">
    <property type="entry name" value="L domain-like"/>
    <property type="match status" value="1"/>
</dbReference>
<evidence type="ECO:0000313" key="10">
    <source>
        <dbReference type="EMBL" id="MBX18066.1"/>
    </source>
</evidence>